<evidence type="ECO:0000313" key="9">
    <source>
        <dbReference type="EMBL" id="CAH0992522.1"/>
    </source>
</evidence>
<dbReference type="Pfam" id="PF02472">
    <property type="entry name" value="ExbD"/>
    <property type="match status" value="1"/>
</dbReference>
<evidence type="ECO:0008006" key="11">
    <source>
        <dbReference type="Google" id="ProtNLM"/>
    </source>
</evidence>
<sequence>MALKLSKTSVDEAELDITSFMNLMIVLVPVLLLSLTFTNVTVHQLKLPDLTGGMSQTEQAMAEFEIAIDEQGLSVYYPADTLVQHIPKRQVDGMTDHDFVTLASVVQGIKQQLPERKDVVLKSAANVSYQTLVSAMDTVKSYKTVVAASLVEVELFPQVSLVNLAQ</sequence>
<keyword evidence="5 8" id="KW-1133">Transmembrane helix</keyword>
<comment type="subcellular location">
    <subcellularLocation>
        <location evidence="1">Cell membrane</location>
        <topology evidence="1">Single-pass membrane protein</topology>
    </subcellularLocation>
    <subcellularLocation>
        <location evidence="7">Cell membrane</location>
        <topology evidence="7">Single-pass type II membrane protein</topology>
    </subcellularLocation>
</comment>
<evidence type="ECO:0000256" key="7">
    <source>
        <dbReference type="RuleBase" id="RU003879"/>
    </source>
</evidence>
<keyword evidence="7" id="KW-0813">Transport</keyword>
<keyword evidence="4 7" id="KW-0812">Transmembrane</keyword>
<dbReference type="EMBL" id="CAKLPX010000003">
    <property type="protein sequence ID" value="CAH0992522.1"/>
    <property type="molecule type" value="Genomic_DNA"/>
</dbReference>
<evidence type="ECO:0000256" key="6">
    <source>
        <dbReference type="ARBA" id="ARBA00023136"/>
    </source>
</evidence>
<dbReference type="Proteomes" id="UP000838100">
    <property type="component" value="Unassembled WGS sequence"/>
</dbReference>
<gene>
    <name evidence="9" type="ORF">SIN8267_02654</name>
</gene>
<dbReference type="InterPro" id="IPR003400">
    <property type="entry name" value="ExbD"/>
</dbReference>
<evidence type="ECO:0000256" key="3">
    <source>
        <dbReference type="ARBA" id="ARBA00022475"/>
    </source>
</evidence>
<comment type="similarity">
    <text evidence="2 7">Belongs to the ExbD/TolR family.</text>
</comment>
<evidence type="ECO:0000256" key="2">
    <source>
        <dbReference type="ARBA" id="ARBA00005811"/>
    </source>
</evidence>
<comment type="caution">
    <text evidence="9">The sequence shown here is derived from an EMBL/GenBank/DDBJ whole genome shotgun (WGS) entry which is preliminary data.</text>
</comment>
<organism evidence="9 10">
    <name type="scientific">Sinobacterium norvegicum</name>
    <dbReference type="NCBI Taxonomy" id="1641715"/>
    <lineage>
        <taxon>Bacteria</taxon>
        <taxon>Pseudomonadati</taxon>
        <taxon>Pseudomonadota</taxon>
        <taxon>Gammaproteobacteria</taxon>
        <taxon>Cellvibrionales</taxon>
        <taxon>Spongiibacteraceae</taxon>
        <taxon>Sinobacterium</taxon>
    </lineage>
</organism>
<keyword evidence="3" id="KW-1003">Cell membrane</keyword>
<accession>A0ABN8EJG9</accession>
<evidence type="ECO:0000256" key="1">
    <source>
        <dbReference type="ARBA" id="ARBA00004162"/>
    </source>
</evidence>
<proteinExistence type="inferred from homology"/>
<keyword evidence="7" id="KW-0653">Protein transport</keyword>
<reference evidence="9" key="1">
    <citation type="submission" date="2021-12" db="EMBL/GenBank/DDBJ databases">
        <authorList>
            <person name="Rodrigo-Torres L."/>
            <person name="Arahal R. D."/>
            <person name="Lucena T."/>
        </authorList>
    </citation>
    <scope>NUCLEOTIDE SEQUENCE</scope>
    <source>
        <strain evidence="9">CECT 8267</strain>
    </source>
</reference>
<evidence type="ECO:0000256" key="8">
    <source>
        <dbReference type="SAM" id="Phobius"/>
    </source>
</evidence>
<name>A0ABN8EJG9_9GAMM</name>
<feature type="transmembrane region" description="Helical" evidence="8">
    <location>
        <begin position="20"/>
        <end position="42"/>
    </location>
</feature>
<evidence type="ECO:0000256" key="5">
    <source>
        <dbReference type="ARBA" id="ARBA00022989"/>
    </source>
</evidence>
<evidence type="ECO:0000256" key="4">
    <source>
        <dbReference type="ARBA" id="ARBA00022692"/>
    </source>
</evidence>
<keyword evidence="6 8" id="KW-0472">Membrane</keyword>
<dbReference type="RefSeq" id="WP_237445205.1">
    <property type="nucleotide sequence ID" value="NZ_CAKLPX010000003.1"/>
</dbReference>
<keyword evidence="10" id="KW-1185">Reference proteome</keyword>
<protein>
    <recommendedName>
        <fullName evidence="11">Biopolymer transporter ExbD</fullName>
    </recommendedName>
</protein>
<evidence type="ECO:0000313" key="10">
    <source>
        <dbReference type="Proteomes" id="UP000838100"/>
    </source>
</evidence>